<dbReference type="EMBL" id="CP032996">
    <property type="protein sequence ID" value="QCI27375.1"/>
    <property type="molecule type" value="Genomic_DNA"/>
</dbReference>
<evidence type="ECO:0000256" key="3">
    <source>
        <dbReference type="ARBA" id="ARBA00022741"/>
    </source>
</evidence>
<evidence type="ECO:0000256" key="1">
    <source>
        <dbReference type="ARBA" id="ARBA00011738"/>
    </source>
</evidence>
<dbReference type="InterPro" id="IPR004525">
    <property type="entry name" value="EpmA"/>
</dbReference>
<dbReference type="InterPro" id="IPR018149">
    <property type="entry name" value="Lys-tRNA-synth_II_C"/>
</dbReference>
<dbReference type="Gene3D" id="3.30.930.10">
    <property type="entry name" value="Bira Bifunctional Protein, Domain 2"/>
    <property type="match status" value="1"/>
</dbReference>
<dbReference type="Pfam" id="PF00152">
    <property type="entry name" value="tRNA-synt_2"/>
    <property type="match status" value="1"/>
</dbReference>
<dbReference type="NCBIfam" id="TIGR00462">
    <property type="entry name" value="genX"/>
    <property type="match status" value="1"/>
</dbReference>
<evidence type="ECO:0000313" key="8">
    <source>
        <dbReference type="Proteomes" id="UP000298603"/>
    </source>
</evidence>
<proteinExistence type="predicted"/>
<keyword evidence="7" id="KW-0648">Protein biosynthesis</keyword>
<keyword evidence="3" id="KW-0547">Nucleotide-binding</keyword>
<dbReference type="GO" id="GO:0005524">
    <property type="term" value="F:ATP binding"/>
    <property type="evidence" value="ECO:0007669"/>
    <property type="project" value="UniProtKB-KW"/>
</dbReference>
<dbReference type="AlphaFoldDB" id="A0A4D6YPU0"/>
<name>A0A4D6YPU0_9GAMM</name>
<keyword evidence="2 7" id="KW-0436">Ligase</keyword>
<dbReference type="PANTHER" id="PTHR42918">
    <property type="entry name" value="LYSYL-TRNA SYNTHETASE"/>
    <property type="match status" value="1"/>
</dbReference>
<evidence type="ECO:0000313" key="7">
    <source>
        <dbReference type="EMBL" id="QCI27375.1"/>
    </source>
</evidence>
<dbReference type="GO" id="GO:0003746">
    <property type="term" value="F:translation elongation factor activity"/>
    <property type="evidence" value="ECO:0007669"/>
    <property type="project" value="UniProtKB-KW"/>
</dbReference>
<evidence type="ECO:0000256" key="2">
    <source>
        <dbReference type="ARBA" id="ARBA00022598"/>
    </source>
</evidence>
<dbReference type="PRINTS" id="PR00982">
    <property type="entry name" value="TRNASYNTHLYS"/>
</dbReference>
<keyword evidence="4" id="KW-0067">ATP-binding</keyword>
<keyword evidence="8" id="KW-1185">Reference proteome</keyword>
<dbReference type="SUPFAM" id="SSF55681">
    <property type="entry name" value="Class II aaRS and biotin synthetases"/>
    <property type="match status" value="1"/>
</dbReference>
<protein>
    <submittedName>
        <fullName evidence="7">Elongation factor P--(R)-beta-lysine ligase</fullName>
    </submittedName>
</protein>
<dbReference type="NCBIfam" id="NF006828">
    <property type="entry name" value="PRK09350.1"/>
    <property type="match status" value="1"/>
</dbReference>
<dbReference type="FunFam" id="3.30.930.10:FF:000017">
    <property type="entry name" value="Elongation factor P--(R)-beta-lysine ligase"/>
    <property type="match status" value="1"/>
</dbReference>
<reference evidence="7 8" key="1">
    <citation type="submission" date="2018-10" db="EMBL/GenBank/DDBJ databases">
        <title>Comparative functional genomics of the obligate endosymbiont Buchnera aphidicola.</title>
        <authorList>
            <person name="Chong R.A."/>
        </authorList>
    </citation>
    <scope>NUCLEOTIDE SEQUENCE [LARGE SCALE GENOMIC DNA]</scope>
    <source>
        <strain evidence="7 8">Tma</strain>
    </source>
</reference>
<comment type="catalytic activity">
    <reaction evidence="5">
        <text>D-beta-lysine + L-lysyl-[protein] + ATP = N(6)-((3R)-3,6-diaminohexanoyl)-L-lysyl-[protein] + AMP + diphosphate + H(+)</text>
        <dbReference type="Rhea" id="RHEA:83435"/>
        <dbReference type="Rhea" id="RHEA-COMP:9752"/>
        <dbReference type="Rhea" id="RHEA-COMP:20131"/>
        <dbReference type="ChEBI" id="CHEBI:15378"/>
        <dbReference type="ChEBI" id="CHEBI:29969"/>
        <dbReference type="ChEBI" id="CHEBI:30616"/>
        <dbReference type="ChEBI" id="CHEBI:33019"/>
        <dbReference type="ChEBI" id="CHEBI:84138"/>
        <dbReference type="ChEBI" id="CHEBI:156053"/>
        <dbReference type="ChEBI" id="CHEBI:456215"/>
    </reaction>
    <physiologicalReaction direction="left-to-right" evidence="5">
        <dbReference type="Rhea" id="RHEA:83436"/>
    </physiologicalReaction>
</comment>
<comment type="subunit">
    <text evidence="1">Homodimer.</text>
</comment>
<dbReference type="GO" id="GO:0006430">
    <property type="term" value="P:lysyl-tRNA aminoacylation"/>
    <property type="evidence" value="ECO:0007669"/>
    <property type="project" value="InterPro"/>
</dbReference>
<dbReference type="InterPro" id="IPR004364">
    <property type="entry name" value="Aa-tRNA-synt_II"/>
</dbReference>
<dbReference type="RefSeq" id="WP_158349686.1">
    <property type="nucleotide sequence ID" value="NZ_CP032996.1"/>
</dbReference>
<dbReference type="GO" id="GO:0004824">
    <property type="term" value="F:lysine-tRNA ligase activity"/>
    <property type="evidence" value="ECO:0007669"/>
    <property type="project" value="InterPro"/>
</dbReference>
<dbReference type="GO" id="GO:0000049">
    <property type="term" value="F:tRNA binding"/>
    <property type="evidence" value="ECO:0007669"/>
    <property type="project" value="TreeGrafter"/>
</dbReference>
<dbReference type="InterPro" id="IPR045864">
    <property type="entry name" value="aa-tRNA-synth_II/BPL/LPL"/>
</dbReference>
<gene>
    <name evidence="7" type="ORF">D9V81_02040</name>
</gene>
<sequence length="318" mass="38154">MKNINMILYKRSKIIYNIRNFFLKHNILEIETPLLTKYTITDVNLFPLKLKYKDINSNSNLKMWLITSPEYHMKRLLSLSIGSIYQICHAFRNEKIGDFHNPEFTILEWYQPFYNMFDIMEFIEYFFKKISFSNFCDKISYKDIFIKKFLIDPFNTNIKQLNLILKKLNHKHLINFKNTIFDLLNLIFLIGIEPTLGKNQPIFIYHYPAHQAMLSRINKKNICISDRFECFFHGIEVGNGFCELIDSNEQKKRFDFDNFKRIQKKFSQRLIDFRFINALKSKYMPNCSGIALGLDRIIMIMLKIKKINQVIPFSFQEC</sequence>
<evidence type="ECO:0000259" key="6">
    <source>
        <dbReference type="PROSITE" id="PS50862"/>
    </source>
</evidence>
<evidence type="ECO:0000256" key="4">
    <source>
        <dbReference type="ARBA" id="ARBA00022840"/>
    </source>
</evidence>
<dbReference type="Proteomes" id="UP000298603">
    <property type="component" value="Chromosome"/>
</dbReference>
<keyword evidence="7" id="KW-0251">Elongation factor</keyword>
<organism evidence="7 8">
    <name type="scientific">Buchnera aphidicola</name>
    <name type="common">Therioaphis trifolii</name>
    <dbReference type="NCBI Taxonomy" id="1241884"/>
    <lineage>
        <taxon>Bacteria</taxon>
        <taxon>Pseudomonadati</taxon>
        <taxon>Pseudomonadota</taxon>
        <taxon>Gammaproteobacteria</taxon>
        <taxon>Enterobacterales</taxon>
        <taxon>Erwiniaceae</taxon>
        <taxon>Buchnera</taxon>
    </lineage>
</organism>
<dbReference type="GO" id="GO:0005829">
    <property type="term" value="C:cytosol"/>
    <property type="evidence" value="ECO:0007669"/>
    <property type="project" value="TreeGrafter"/>
</dbReference>
<dbReference type="OrthoDB" id="9762036at2"/>
<accession>A0A4D6YPU0</accession>
<feature type="domain" description="Aminoacyl-transfer RNA synthetases class-II family profile" evidence="6">
    <location>
        <begin position="11"/>
        <end position="312"/>
    </location>
</feature>
<dbReference type="PANTHER" id="PTHR42918:SF6">
    <property type="entry name" value="ELONGATION FACTOR P--(R)-BETA-LYSINE LIGASE"/>
    <property type="match status" value="1"/>
</dbReference>
<dbReference type="InterPro" id="IPR006195">
    <property type="entry name" value="aa-tRNA-synth_II"/>
</dbReference>
<dbReference type="PROSITE" id="PS50862">
    <property type="entry name" value="AA_TRNA_LIGASE_II"/>
    <property type="match status" value="1"/>
</dbReference>
<evidence type="ECO:0000256" key="5">
    <source>
        <dbReference type="ARBA" id="ARBA00052794"/>
    </source>
</evidence>